<keyword evidence="6 10" id="KW-0547">Nucleotide-binding</keyword>
<sequence length="317" mass="35680">MTEKVPTKRHALPRVVFVVGPTSSGKTALGIRLVKEFGGEIINADARQIYRDLTIGTGKPAGKRTKWKGHTTYLVGGVPHFLMDFLPPDKTYSAAQWREAALRAVKGMAKREALPIVVGGTGLYISSLIDNYHFPAVAAQPALRSAYEEKPLDELVRLLLTIDPGAAGVVDLKNKRRVIRALEVVTYTGKKFSELRTQGEPLVDAFQVGIRFEKDELFRRIDRSIDNMVEEGLIDEVRSLLRRGYKASLPSLSAIGYQDVARYLTGEITQDDAIALIKRRTHQYTKRQWTWFKRDPRIRWAKSEDEAVEMVGEWLGS</sequence>
<dbReference type="PANTHER" id="PTHR11088">
    <property type="entry name" value="TRNA DIMETHYLALLYLTRANSFERASE"/>
    <property type="match status" value="1"/>
</dbReference>
<keyword evidence="4 10" id="KW-0808">Transferase</keyword>
<protein>
    <recommendedName>
        <fullName evidence="10">tRNA dimethylallyltransferase</fullName>
        <ecNumber evidence="10">2.5.1.75</ecNumber>
    </recommendedName>
    <alternativeName>
        <fullName evidence="10">Dimethylallyl diphosphate:tRNA dimethylallyltransferase</fullName>
        <shortName evidence="10">DMAPP:tRNA dimethylallyltransferase</shortName>
        <shortName evidence="10">DMATase</shortName>
    </alternativeName>
    <alternativeName>
        <fullName evidence="10">Isopentenyl-diphosphate:tRNA isopentenyltransferase</fullName>
        <shortName evidence="10">IPP transferase</shortName>
        <shortName evidence="10">IPPT</shortName>
        <shortName evidence="10">IPTase</shortName>
    </alternativeName>
</protein>
<dbReference type="InterPro" id="IPR018022">
    <property type="entry name" value="IPT"/>
</dbReference>
<dbReference type="GO" id="GO:0006400">
    <property type="term" value="P:tRNA modification"/>
    <property type="evidence" value="ECO:0007669"/>
    <property type="project" value="TreeGrafter"/>
</dbReference>
<evidence type="ECO:0000256" key="3">
    <source>
        <dbReference type="ARBA" id="ARBA00005842"/>
    </source>
</evidence>
<accession>A0A1F7UPQ5</accession>
<comment type="caution">
    <text evidence="10">Lacks conserved residue(s) required for the propagation of feature annotation.</text>
</comment>
<dbReference type="SUPFAM" id="SSF52540">
    <property type="entry name" value="P-loop containing nucleoside triphosphate hydrolases"/>
    <property type="match status" value="2"/>
</dbReference>
<evidence type="ECO:0000256" key="7">
    <source>
        <dbReference type="ARBA" id="ARBA00022840"/>
    </source>
</evidence>
<dbReference type="Proteomes" id="UP000176603">
    <property type="component" value="Unassembled WGS sequence"/>
</dbReference>
<dbReference type="NCBIfam" id="TIGR00174">
    <property type="entry name" value="miaA"/>
    <property type="match status" value="1"/>
</dbReference>
<evidence type="ECO:0000313" key="15">
    <source>
        <dbReference type="Proteomes" id="UP000176603"/>
    </source>
</evidence>
<reference evidence="14 15" key="1">
    <citation type="journal article" date="2016" name="Nat. Commun.">
        <title>Thousands of microbial genomes shed light on interconnected biogeochemical processes in an aquifer system.</title>
        <authorList>
            <person name="Anantharaman K."/>
            <person name="Brown C.T."/>
            <person name="Hug L.A."/>
            <person name="Sharon I."/>
            <person name="Castelle C.J."/>
            <person name="Probst A.J."/>
            <person name="Thomas B.C."/>
            <person name="Singh A."/>
            <person name="Wilkins M.J."/>
            <person name="Karaoz U."/>
            <person name="Brodie E.L."/>
            <person name="Williams K.H."/>
            <person name="Hubbard S.S."/>
            <person name="Banfield J.F."/>
        </authorList>
    </citation>
    <scope>NUCLEOTIDE SEQUENCE [LARGE SCALE GENOMIC DNA]</scope>
</reference>
<dbReference type="Gene3D" id="1.10.20.140">
    <property type="match status" value="1"/>
</dbReference>
<dbReference type="GO" id="GO:0052381">
    <property type="term" value="F:tRNA dimethylallyltransferase activity"/>
    <property type="evidence" value="ECO:0007669"/>
    <property type="project" value="UniProtKB-UniRule"/>
</dbReference>
<feature type="binding site" evidence="10">
    <location>
        <begin position="20"/>
        <end position="27"/>
    </location>
    <ligand>
        <name>ATP</name>
        <dbReference type="ChEBI" id="CHEBI:30616"/>
    </ligand>
</feature>
<comment type="caution">
    <text evidence="14">The sequence shown here is derived from an EMBL/GenBank/DDBJ whole genome shotgun (WGS) entry which is preliminary data.</text>
</comment>
<gene>
    <name evidence="10" type="primary">miaA</name>
    <name evidence="14" type="ORF">A3E39_00910</name>
</gene>
<evidence type="ECO:0000256" key="8">
    <source>
        <dbReference type="ARBA" id="ARBA00022842"/>
    </source>
</evidence>
<evidence type="ECO:0000256" key="10">
    <source>
        <dbReference type="HAMAP-Rule" id="MF_00185"/>
    </source>
</evidence>
<evidence type="ECO:0000256" key="4">
    <source>
        <dbReference type="ARBA" id="ARBA00022679"/>
    </source>
</evidence>
<dbReference type="EC" id="2.5.1.75" evidence="10"/>
<evidence type="ECO:0000256" key="5">
    <source>
        <dbReference type="ARBA" id="ARBA00022694"/>
    </source>
</evidence>
<dbReference type="PANTHER" id="PTHR11088:SF60">
    <property type="entry name" value="TRNA DIMETHYLALLYLTRANSFERASE"/>
    <property type="match status" value="1"/>
</dbReference>
<dbReference type="Pfam" id="PF01715">
    <property type="entry name" value="IPPT"/>
    <property type="match status" value="1"/>
</dbReference>
<evidence type="ECO:0000256" key="12">
    <source>
        <dbReference type="RuleBase" id="RU003784"/>
    </source>
</evidence>
<comment type="subunit">
    <text evidence="10">Monomer.</text>
</comment>
<evidence type="ECO:0000313" key="14">
    <source>
        <dbReference type="EMBL" id="OGL79688.1"/>
    </source>
</evidence>
<proteinExistence type="inferred from homology"/>
<keyword evidence="8 10" id="KW-0460">Magnesium</keyword>
<dbReference type="EMBL" id="MGEH01000004">
    <property type="protein sequence ID" value="OGL79688.1"/>
    <property type="molecule type" value="Genomic_DNA"/>
</dbReference>
<comment type="cofactor">
    <cofactor evidence="1 10">
        <name>Mg(2+)</name>
        <dbReference type="ChEBI" id="CHEBI:18420"/>
    </cofactor>
</comment>
<feature type="site" description="Interaction with substrate tRNA" evidence="10">
    <location>
        <position position="121"/>
    </location>
</feature>
<dbReference type="HAMAP" id="MF_00185">
    <property type="entry name" value="IPP_trans"/>
    <property type="match status" value="1"/>
</dbReference>
<evidence type="ECO:0000256" key="11">
    <source>
        <dbReference type="RuleBase" id="RU003783"/>
    </source>
</evidence>
<evidence type="ECO:0000256" key="13">
    <source>
        <dbReference type="RuleBase" id="RU003785"/>
    </source>
</evidence>
<dbReference type="InterPro" id="IPR027417">
    <property type="entry name" value="P-loop_NTPase"/>
</dbReference>
<dbReference type="STRING" id="1802399.A3E39_00910"/>
<dbReference type="GO" id="GO:0005524">
    <property type="term" value="F:ATP binding"/>
    <property type="evidence" value="ECO:0007669"/>
    <property type="project" value="UniProtKB-UniRule"/>
</dbReference>
<dbReference type="InterPro" id="IPR039657">
    <property type="entry name" value="Dimethylallyltransferase"/>
</dbReference>
<comment type="similarity">
    <text evidence="3 10 13">Belongs to the IPP transferase family.</text>
</comment>
<feature type="site" description="Interaction with substrate tRNA" evidence="10">
    <location>
        <position position="144"/>
    </location>
</feature>
<evidence type="ECO:0000256" key="6">
    <source>
        <dbReference type="ARBA" id="ARBA00022741"/>
    </source>
</evidence>
<dbReference type="Gene3D" id="3.40.50.300">
    <property type="entry name" value="P-loop containing nucleotide triphosphate hydrolases"/>
    <property type="match status" value="1"/>
</dbReference>
<dbReference type="AlphaFoldDB" id="A0A1F7UPQ5"/>
<name>A0A1F7UPQ5_9BACT</name>
<keyword evidence="7 10" id="KW-0067">ATP-binding</keyword>
<evidence type="ECO:0000256" key="1">
    <source>
        <dbReference type="ARBA" id="ARBA00001946"/>
    </source>
</evidence>
<comment type="function">
    <text evidence="2 10 12">Catalyzes the transfer of a dimethylallyl group onto the adenine at position 37 in tRNAs that read codons beginning with uridine, leading to the formation of N6-(dimethylallyl)adenosine (i(6)A).</text>
</comment>
<evidence type="ECO:0000256" key="9">
    <source>
        <dbReference type="ARBA" id="ARBA00049563"/>
    </source>
</evidence>
<feature type="binding site" evidence="10">
    <location>
        <begin position="22"/>
        <end position="27"/>
    </location>
    <ligand>
        <name>substrate</name>
    </ligand>
</feature>
<comment type="catalytic activity">
    <reaction evidence="9 10 11">
        <text>adenosine(37) in tRNA + dimethylallyl diphosphate = N(6)-dimethylallyladenosine(37) in tRNA + diphosphate</text>
        <dbReference type="Rhea" id="RHEA:26482"/>
        <dbReference type="Rhea" id="RHEA-COMP:10162"/>
        <dbReference type="Rhea" id="RHEA-COMP:10375"/>
        <dbReference type="ChEBI" id="CHEBI:33019"/>
        <dbReference type="ChEBI" id="CHEBI:57623"/>
        <dbReference type="ChEBI" id="CHEBI:74411"/>
        <dbReference type="ChEBI" id="CHEBI:74415"/>
        <dbReference type="EC" id="2.5.1.75"/>
    </reaction>
</comment>
<organism evidence="14 15">
    <name type="scientific">Candidatus Uhrbacteria bacterium RIFCSPHIGHO2_12_FULL_60_25</name>
    <dbReference type="NCBI Taxonomy" id="1802399"/>
    <lineage>
        <taxon>Bacteria</taxon>
        <taxon>Candidatus Uhriibacteriota</taxon>
    </lineage>
</organism>
<keyword evidence="5 10" id="KW-0819">tRNA processing</keyword>
<evidence type="ECO:0000256" key="2">
    <source>
        <dbReference type="ARBA" id="ARBA00003213"/>
    </source>
</evidence>